<keyword evidence="2" id="KW-1185">Reference proteome</keyword>
<reference evidence="1" key="1">
    <citation type="submission" date="2021-06" db="EMBL/GenBank/DDBJ databases">
        <authorList>
            <person name="Kallberg Y."/>
            <person name="Tangrot J."/>
            <person name="Rosling A."/>
        </authorList>
    </citation>
    <scope>NUCLEOTIDE SEQUENCE</scope>
    <source>
        <strain evidence="1">MA461A</strain>
    </source>
</reference>
<proteinExistence type="predicted"/>
<organism evidence="1 2">
    <name type="scientific">Racocetra persica</name>
    <dbReference type="NCBI Taxonomy" id="160502"/>
    <lineage>
        <taxon>Eukaryota</taxon>
        <taxon>Fungi</taxon>
        <taxon>Fungi incertae sedis</taxon>
        <taxon>Mucoromycota</taxon>
        <taxon>Glomeromycotina</taxon>
        <taxon>Glomeromycetes</taxon>
        <taxon>Diversisporales</taxon>
        <taxon>Gigasporaceae</taxon>
        <taxon>Racocetra</taxon>
    </lineage>
</organism>
<evidence type="ECO:0000313" key="1">
    <source>
        <dbReference type="EMBL" id="CAG8795281.1"/>
    </source>
</evidence>
<feature type="non-terminal residue" evidence="1">
    <location>
        <position position="140"/>
    </location>
</feature>
<dbReference type="EMBL" id="CAJVQC010055374">
    <property type="protein sequence ID" value="CAG8795281.1"/>
    <property type="molecule type" value="Genomic_DNA"/>
</dbReference>
<evidence type="ECO:0000313" key="2">
    <source>
        <dbReference type="Proteomes" id="UP000789920"/>
    </source>
</evidence>
<comment type="caution">
    <text evidence="1">The sequence shown here is derived from an EMBL/GenBank/DDBJ whole genome shotgun (WGS) entry which is preliminary data.</text>
</comment>
<accession>A0ACA9RJR3</accession>
<dbReference type="Proteomes" id="UP000789920">
    <property type="component" value="Unassembled WGS sequence"/>
</dbReference>
<gene>
    <name evidence="1" type="ORF">RPERSI_LOCUS19927</name>
</gene>
<sequence length="140" mass="15990">NEREQAINILHEVYENYKPAEENQSLLLPATKSTCDLFCNLINCSQVNKNQYEITTYLSEPETKAEPLLWWKANPKQYLTLSHVTIDFLAVQATSIASEQAFSVTKDIAKAFKDIATEVAQEDSFGNQYQDQEVIPEQQQ</sequence>
<name>A0ACA9RJR3_9GLOM</name>
<feature type="non-terminal residue" evidence="1">
    <location>
        <position position="1"/>
    </location>
</feature>
<protein>
    <submittedName>
        <fullName evidence="1">29825_t:CDS:1</fullName>
    </submittedName>
</protein>